<dbReference type="InterPro" id="IPR002104">
    <property type="entry name" value="Integrase_catalytic"/>
</dbReference>
<dbReference type="Proteomes" id="UP000187404">
    <property type="component" value="Unassembled WGS sequence"/>
</dbReference>
<comment type="caution">
    <text evidence="9">The sequence shown here is derived from an EMBL/GenBank/DDBJ whole genome shotgun (WGS) entry which is preliminary data.</text>
</comment>
<comment type="function">
    <text evidence="1">Site-specific tyrosine recombinase, which acts by catalyzing the cutting and rejoining of the recombining DNA molecules.</text>
</comment>
<dbReference type="PANTHER" id="PTHR30349:SF81">
    <property type="entry name" value="TYROSINE RECOMBINASE XERC"/>
    <property type="match status" value="1"/>
</dbReference>
<evidence type="ECO:0000256" key="5">
    <source>
        <dbReference type="ARBA" id="ARBA00023172"/>
    </source>
</evidence>
<accession>A0A1Q9JKW3</accession>
<dbReference type="EMBL" id="MJIE01000001">
    <property type="protein sequence ID" value="OLR56858.1"/>
    <property type="molecule type" value="Genomic_DNA"/>
</dbReference>
<evidence type="ECO:0000313" key="9">
    <source>
        <dbReference type="EMBL" id="OLR56858.1"/>
    </source>
</evidence>
<comment type="similarity">
    <text evidence="2">Belongs to the 'phage' integrase family.</text>
</comment>
<evidence type="ECO:0000256" key="6">
    <source>
        <dbReference type="PROSITE-ProRule" id="PRU01248"/>
    </source>
</evidence>
<keyword evidence="4 6" id="KW-0238">DNA-binding</keyword>
<dbReference type="AlphaFoldDB" id="A0A1Q9JKW3"/>
<dbReference type="PROSITE" id="PS51898">
    <property type="entry name" value="TYR_RECOMBINASE"/>
    <property type="match status" value="1"/>
</dbReference>
<dbReference type="Pfam" id="PF02899">
    <property type="entry name" value="Phage_int_SAM_1"/>
    <property type="match status" value="1"/>
</dbReference>
<dbReference type="InterPro" id="IPR004107">
    <property type="entry name" value="Integrase_SAM-like_N"/>
</dbReference>
<dbReference type="InterPro" id="IPR013762">
    <property type="entry name" value="Integrase-like_cat_sf"/>
</dbReference>
<dbReference type="SUPFAM" id="SSF56349">
    <property type="entry name" value="DNA breaking-rejoining enzymes"/>
    <property type="match status" value="1"/>
</dbReference>
<evidence type="ECO:0000256" key="2">
    <source>
        <dbReference type="ARBA" id="ARBA00008857"/>
    </source>
</evidence>
<evidence type="ECO:0000259" key="7">
    <source>
        <dbReference type="PROSITE" id="PS51898"/>
    </source>
</evidence>
<organism evidence="9 10">
    <name type="scientific">Hornefia porci</name>
    <dbReference type="NCBI Taxonomy" id="2652292"/>
    <lineage>
        <taxon>Bacteria</taxon>
        <taxon>Bacillati</taxon>
        <taxon>Bacillota</taxon>
        <taxon>Clostridia</taxon>
        <taxon>Peptostreptococcales</taxon>
        <taxon>Anaerovoracaceae</taxon>
        <taxon>Hornefia</taxon>
    </lineage>
</organism>
<evidence type="ECO:0000256" key="3">
    <source>
        <dbReference type="ARBA" id="ARBA00022908"/>
    </source>
</evidence>
<evidence type="ECO:0000256" key="1">
    <source>
        <dbReference type="ARBA" id="ARBA00003283"/>
    </source>
</evidence>
<keyword evidence="5" id="KW-0233">DNA recombination</keyword>
<dbReference type="PROSITE" id="PS51900">
    <property type="entry name" value="CB"/>
    <property type="match status" value="1"/>
</dbReference>
<feature type="domain" description="Tyr recombinase" evidence="7">
    <location>
        <begin position="104"/>
        <end position="289"/>
    </location>
</feature>
<proteinExistence type="inferred from homology"/>
<gene>
    <name evidence="9" type="ORF">BHK98_12750</name>
</gene>
<evidence type="ECO:0000259" key="8">
    <source>
        <dbReference type="PROSITE" id="PS51900"/>
    </source>
</evidence>
<dbReference type="InterPro" id="IPR044068">
    <property type="entry name" value="CB"/>
</dbReference>
<dbReference type="NCBIfam" id="NF001399">
    <property type="entry name" value="PRK00283.1"/>
    <property type="match status" value="1"/>
</dbReference>
<keyword evidence="10" id="KW-1185">Reference proteome</keyword>
<reference evidence="9 10" key="1">
    <citation type="journal article" date="2016" name="Appl. Environ. Microbiol.">
        <title>Function and Phylogeny of Bacterial Butyryl Coenzyme A:Acetate Transferases and Their Diversity in the Proximal Colon of Swine.</title>
        <authorList>
            <person name="Trachsel J."/>
            <person name="Bayles D.O."/>
            <person name="Looft T."/>
            <person name="Levine U.Y."/>
            <person name="Allen H.K."/>
        </authorList>
    </citation>
    <scope>NUCLEOTIDE SEQUENCE [LARGE SCALE GENOMIC DNA]</scope>
    <source>
        <strain evidence="9 10">68-3-10</strain>
    </source>
</reference>
<dbReference type="OrthoDB" id="9801717at2"/>
<dbReference type="RefSeq" id="WP_075714821.1">
    <property type="nucleotide sequence ID" value="NZ_MJIE01000001.1"/>
</dbReference>
<dbReference type="GO" id="GO:0006310">
    <property type="term" value="P:DNA recombination"/>
    <property type="evidence" value="ECO:0007669"/>
    <property type="project" value="UniProtKB-KW"/>
</dbReference>
<dbReference type="InterPro" id="IPR050090">
    <property type="entry name" value="Tyrosine_recombinase_XerCD"/>
</dbReference>
<dbReference type="PANTHER" id="PTHR30349">
    <property type="entry name" value="PHAGE INTEGRASE-RELATED"/>
    <property type="match status" value="1"/>
</dbReference>
<dbReference type="InterPro" id="IPR011010">
    <property type="entry name" value="DNA_brk_join_enz"/>
</dbReference>
<evidence type="ECO:0000256" key="4">
    <source>
        <dbReference type="ARBA" id="ARBA00023125"/>
    </source>
</evidence>
<dbReference type="Gene3D" id="1.10.443.10">
    <property type="entry name" value="Intergrase catalytic core"/>
    <property type="match status" value="1"/>
</dbReference>
<dbReference type="Pfam" id="PF00589">
    <property type="entry name" value="Phage_integrase"/>
    <property type="match status" value="1"/>
</dbReference>
<evidence type="ECO:0000313" key="10">
    <source>
        <dbReference type="Proteomes" id="UP000187404"/>
    </source>
</evidence>
<name>A0A1Q9JKW3_9FIRM</name>
<feature type="domain" description="Core-binding (CB)" evidence="8">
    <location>
        <begin position="1"/>
        <end position="83"/>
    </location>
</feature>
<protein>
    <submittedName>
        <fullName evidence="9">Recombinase</fullName>
    </submittedName>
</protein>
<dbReference type="Gene3D" id="1.10.150.130">
    <property type="match status" value="1"/>
</dbReference>
<keyword evidence="3" id="KW-0229">DNA integration</keyword>
<dbReference type="InterPro" id="IPR010998">
    <property type="entry name" value="Integrase_recombinase_N"/>
</dbReference>
<dbReference type="GO" id="GO:0015074">
    <property type="term" value="P:DNA integration"/>
    <property type="evidence" value="ECO:0007669"/>
    <property type="project" value="UniProtKB-KW"/>
</dbReference>
<dbReference type="CDD" id="cd00798">
    <property type="entry name" value="INT_XerDC_C"/>
    <property type="match status" value="1"/>
</dbReference>
<dbReference type="STRING" id="1261640.BHK98_12750"/>
<dbReference type="GeneID" id="303113862"/>
<sequence length="295" mass="33723">MEVENFLEYITSTRKVSQNTVAAYRQDLLAFGRFLKQNGIEHYAMATNTQVVSYLMQLKQSGKSRATVNRKLASIRALYRYLQGKGEISENPTEGIKSPKINRKEISYLSIEEVESLLATPDDSVKGKRDRAMLEVLYATGIRVSEIIELRMSDVNLNMGFVMCSGNHGRARIVPMGGPARSALQTYLDESRPALIRDQEDGPDKPLFVNYMGEQFTRQGFWKILKQYGKAANLEDKLTPQTLRNSFAMHMVQNGIDMKSLQELMGHEDILATQVYFEHMRNRIKDIYDRTHPRA</sequence>
<dbReference type="GO" id="GO:0003677">
    <property type="term" value="F:DNA binding"/>
    <property type="evidence" value="ECO:0007669"/>
    <property type="project" value="UniProtKB-UniRule"/>
</dbReference>